<gene>
    <name evidence="1" type="ORF">F2Q69_00030273</name>
</gene>
<name>A0A8S9S8G3_BRACR</name>
<dbReference type="AlphaFoldDB" id="A0A8S9S8G3"/>
<organism evidence="1 2">
    <name type="scientific">Brassica cretica</name>
    <name type="common">Mustard</name>
    <dbReference type="NCBI Taxonomy" id="69181"/>
    <lineage>
        <taxon>Eukaryota</taxon>
        <taxon>Viridiplantae</taxon>
        <taxon>Streptophyta</taxon>
        <taxon>Embryophyta</taxon>
        <taxon>Tracheophyta</taxon>
        <taxon>Spermatophyta</taxon>
        <taxon>Magnoliopsida</taxon>
        <taxon>eudicotyledons</taxon>
        <taxon>Gunneridae</taxon>
        <taxon>Pentapetalae</taxon>
        <taxon>rosids</taxon>
        <taxon>malvids</taxon>
        <taxon>Brassicales</taxon>
        <taxon>Brassicaceae</taxon>
        <taxon>Brassiceae</taxon>
        <taxon>Brassica</taxon>
    </lineage>
</organism>
<dbReference type="Proteomes" id="UP000712600">
    <property type="component" value="Unassembled WGS sequence"/>
</dbReference>
<accession>A0A8S9S8G3</accession>
<comment type="caution">
    <text evidence="1">The sequence shown here is derived from an EMBL/GenBank/DDBJ whole genome shotgun (WGS) entry which is preliminary data.</text>
</comment>
<sequence>MTTQQISVVECEVAIQRSIRTFPGLWKLKLHRVRNVAETSDDIEVQSKIVVRTASNSLVTRLRRNTDSYGGAFRSHVASQYASASLGLTGCAMNSAFTTVWPSWEQRLSGSKREGKTLSEALWYEDIIKNNKADKGRERFFYLKKFLWK</sequence>
<dbReference type="EMBL" id="QGKX02000088">
    <property type="protein sequence ID" value="KAF3589875.1"/>
    <property type="molecule type" value="Genomic_DNA"/>
</dbReference>
<evidence type="ECO:0000313" key="1">
    <source>
        <dbReference type="EMBL" id="KAF3589875.1"/>
    </source>
</evidence>
<evidence type="ECO:0000313" key="2">
    <source>
        <dbReference type="Proteomes" id="UP000712600"/>
    </source>
</evidence>
<proteinExistence type="predicted"/>
<reference evidence="1" key="1">
    <citation type="submission" date="2019-12" db="EMBL/GenBank/DDBJ databases">
        <title>Genome sequencing and annotation of Brassica cretica.</title>
        <authorList>
            <person name="Studholme D.J."/>
            <person name="Sarris P."/>
        </authorList>
    </citation>
    <scope>NUCLEOTIDE SEQUENCE</scope>
    <source>
        <strain evidence="1">PFS-109/04</strain>
        <tissue evidence="1">Leaf</tissue>
    </source>
</reference>
<protein>
    <submittedName>
        <fullName evidence="1">Uncharacterized protein</fullName>
    </submittedName>
</protein>